<dbReference type="EMBL" id="AQHN01000072">
    <property type="protein sequence ID" value="ENN86225.1"/>
    <property type="molecule type" value="Genomic_DNA"/>
</dbReference>
<dbReference type="STRING" id="363754.RHSP_34318"/>
<sequence>MRRSKRSNDYFLLPLCNNWTAEHAYTAFIVERWVAKLMAAAFIAHAIVLSDPVYKGPLFGRATTSKSARRAAVAADHRSRHIACRFAAQKGGRRCEFLDAPIAAGRNALLTLGADIFQAFAAALGRGRVEVCQPVGGDAAGQKHVHGDPMRRHLAGQCLAPADESRAQRIGECQIGDRLDDAGGGDGEDASPALSLHARQQRVGQADDPGDHGEEVGFQPVGGDVFRRSGCRAAAVVDENVDAAELLGHGPADCLDEVLVAEIRPDPVGPAFAFGIDGLAIAVKPFSAAAAEKDVYALSRQRNGDAMPQALGRGEHQCTFPINLKIHVHHPSFYSELSTHTYRAPQTAFESSTGVDVANAIKILTLT</sequence>
<evidence type="ECO:0000256" key="1">
    <source>
        <dbReference type="SAM" id="MobiDB-lite"/>
    </source>
</evidence>
<keyword evidence="3" id="KW-1185">Reference proteome</keyword>
<organism evidence="2 3">
    <name type="scientific">Rhizobium freirei PRF 81</name>
    <dbReference type="NCBI Taxonomy" id="363754"/>
    <lineage>
        <taxon>Bacteria</taxon>
        <taxon>Pseudomonadati</taxon>
        <taxon>Pseudomonadota</taxon>
        <taxon>Alphaproteobacteria</taxon>
        <taxon>Hyphomicrobiales</taxon>
        <taxon>Rhizobiaceae</taxon>
        <taxon>Rhizobium/Agrobacterium group</taxon>
        <taxon>Rhizobium</taxon>
    </lineage>
</organism>
<protein>
    <submittedName>
        <fullName evidence="2">Uncharacterized protein</fullName>
    </submittedName>
</protein>
<gene>
    <name evidence="2" type="ORF">RHSP_34318</name>
</gene>
<dbReference type="PATRIC" id="fig|363754.4.peg.4194"/>
<name>N6UX26_9HYPH</name>
<proteinExistence type="predicted"/>
<evidence type="ECO:0000313" key="3">
    <source>
        <dbReference type="Proteomes" id="UP000012429"/>
    </source>
</evidence>
<dbReference type="AlphaFoldDB" id="N6UX26"/>
<feature type="region of interest" description="Disordered" evidence="1">
    <location>
        <begin position="199"/>
        <end position="219"/>
    </location>
</feature>
<comment type="caution">
    <text evidence="2">The sequence shown here is derived from an EMBL/GenBank/DDBJ whole genome shotgun (WGS) entry which is preliminary data.</text>
</comment>
<accession>N6UX26</accession>
<evidence type="ECO:0000313" key="2">
    <source>
        <dbReference type="EMBL" id="ENN86225.1"/>
    </source>
</evidence>
<reference evidence="2 3" key="1">
    <citation type="journal article" date="2012" name="BMC Genomics">
        <title>Genomic basis of broad host range and environmental adaptability of Rhizobium tropici CIAT 899 and Rhizobium sp. PRF 81 which are used in inoculants for common bean (Phaseolus vulgaris L.).</title>
        <authorList>
            <person name="Ormeno-Orrillo E."/>
            <person name="Menna P."/>
            <person name="Almeida L.G."/>
            <person name="Ollero F.J."/>
            <person name="Nicolas M.F."/>
            <person name="Pains Rodrigues E."/>
            <person name="Shigueyoshi Nakatani A."/>
            <person name="Silva Batista J.S."/>
            <person name="Oliveira Chueire L.M."/>
            <person name="Souza R.C."/>
            <person name="Ribeiro Vasconcelos A.T."/>
            <person name="Megias M."/>
            <person name="Hungria M."/>
            <person name="Martinez-Romero E."/>
        </authorList>
    </citation>
    <scope>NUCLEOTIDE SEQUENCE [LARGE SCALE GENOMIC DNA]</scope>
    <source>
        <strain evidence="2 3">PRF 81</strain>
    </source>
</reference>
<dbReference type="Proteomes" id="UP000012429">
    <property type="component" value="Unassembled WGS sequence"/>
</dbReference>